<reference evidence="6" key="1">
    <citation type="submission" date="2016-06" db="EMBL/GenBank/DDBJ databases">
        <authorList>
            <person name="Varghese N."/>
            <person name="Submissions Spin"/>
        </authorList>
    </citation>
    <scope>NUCLEOTIDE SEQUENCE [LARGE SCALE GENOMIC DNA]</scope>
    <source>
        <strain evidence="6">DSM 44151</strain>
    </source>
</reference>
<dbReference type="AntiFam" id="ANF00095">
    <property type="entry name" value="Shadow ORF (opposite ABC transporters)"/>
</dbReference>
<feature type="compositionally biased region" description="Basic and acidic residues" evidence="3">
    <location>
        <begin position="1308"/>
        <end position="1317"/>
    </location>
</feature>
<evidence type="ECO:0000256" key="1">
    <source>
        <dbReference type="ARBA" id="ARBA00022741"/>
    </source>
</evidence>
<name>A0A1C6V064_9ACTN</name>
<sequence>MEPRFGEAIIGREHPAALLRAEVDRVTASHGGLVLVAGEPGIGKTTLVSAAADEARRRGALVLGAACWDSHSAPGYWPWVQVLRRLGRRPDDWARAREAAGPGLAALLGEGADPVGDEPADDGGQAEFALHDAVTTALVAVAQHRPVVVVLDDLHWADPASMRLLQFATQHTWFERLLLVGTYRDAEVESGDHRLRPLLLPLTAKATTITLTGLARDEVAALIRRTAGREPGADLVDEVHRRTGGNPFFVEQTARLWHTDGLATTIAPGVREAVRRRLDQLPAPVVEALTVAAVLGREFHRQVLAACLPGPAAQVDRLLDRAATARLVLPRGDGRFAFAHDLVRETLYDGLADAERSARHAAVVRAVDRSAALAERLIPADLARHAWLAGADLDPARAVDLLVAAARDASGRLAVEESTQHFRRALEVADEPARRVKVLLELAQLLTHVGTQEEAERLLVDAAALARPLDEPALLARVALTAHRQRAAARRRVGADALVGEAYRRLIGEPEPGRGTRALVTDLITATETLARHGRDDEALTFSLWARHDTTWGLGTAEDRAVVTAEIREVARRTGDRETELWATSLRWVALLELGDPRYRDELTAFVTGCRQGDVARHRMGAAIDSGIIAGFRGDFAAAETHFAEMDGYGEWEHSDHAFMGQHLRWCLLLLRGRLAEAEALLDGPEAAGHPQLELLKAITAAERGDTETVLRLAAGIEAAGTTYPRPVSPLWVRLRAQAAAASGDPRRCAEARAALEPHRGRWLAALFGCDISGPVDLWLAAVDAAEGRWDDAVAGYTAARDAADRMGARPWSLLSRAGLVAALGARGRPGDVATAARLRADTAAEARALGMTHVLHRLGEVPVVAGPAPGRQDAGPAVPVPAPAAGPVGSGSGDSAVADEPEFRWDGAVWRLGYAGTVVHLPDAKGLHDLRLLLGRPGVDVPAVELLDPAAGPELVAARRLGGDPVLDDEAKARYRRHLQRLDDEIDRAAGRGDGRKVAALDAERTALLAELRAAAGLAGRTRRLGDEAERARKAVTARIRDTLRRLDDRHPALAEHLRATVSTGSSCRYLPREPVPWRLSEPGEAAGRDHPAVVDHRDAAGELVGLVQVLGGQQHRGAVRHHRPDDLPHLVAAARVQPGRRLVQEEQVRGVEDAGRDVDPPPHPARVLLHLPPGRLGQPERGEQALGPLPGRRPSQPEQPAQQDQVLRPGEILVERGVLAGQADPGADRVRLGDDVVAEDAGPPAVGAQQRGQHPYRCGLAGAVRAEQPVDGAGGDLEVQAVERAGRAERPDQPVGLDGRAGVPVTHDHYLSSSV</sequence>
<dbReference type="InterPro" id="IPR027417">
    <property type="entry name" value="P-loop_NTPase"/>
</dbReference>
<accession>A0A1C6V064</accession>
<dbReference type="SUPFAM" id="SSF52540">
    <property type="entry name" value="P-loop containing nucleoside triphosphate hydrolases"/>
    <property type="match status" value="1"/>
</dbReference>
<keyword evidence="1" id="KW-0547">Nucleotide-binding</keyword>
<feature type="compositionally biased region" description="Polar residues" evidence="3">
    <location>
        <begin position="1198"/>
        <end position="1207"/>
    </location>
</feature>
<dbReference type="InterPro" id="IPR003593">
    <property type="entry name" value="AAA+_ATPase"/>
</dbReference>
<feature type="region of interest" description="Disordered" evidence="3">
    <location>
        <begin position="1140"/>
        <end position="1210"/>
    </location>
</feature>
<gene>
    <name evidence="5" type="ORF">GA0070603_2864</name>
</gene>
<dbReference type="Gene3D" id="3.40.50.300">
    <property type="entry name" value="P-loop containing nucleotide triphosphate hydrolases"/>
    <property type="match status" value="1"/>
</dbReference>
<evidence type="ECO:0000313" key="6">
    <source>
        <dbReference type="Proteomes" id="UP000198605"/>
    </source>
</evidence>
<dbReference type="PANTHER" id="PTHR16305:SF35">
    <property type="entry name" value="TRANSCRIPTIONAL ACTIVATOR DOMAIN"/>
    <property type="match status" value="1"/>
</dbReference>
<organism evidence="5 6">
    <name type="scientific">Micromonospora chersina</name>
    <dbReference type="NCBI Taxonomy" id="47854"/>
    <lineage>
        <taxon>Bacteria</taxon>
        <taxon>Bacillati</taxon>
        <taxon>Actinomycetota</taxon>
        <taxon>Actinomycetes</taxon>
        <taxon>Micromonosporales</taxon>
        <taxon>Micromonosporaceae</taxon>
        <taxon>Micromonospora</taxon>
    </lineage>
</organism>
<feature type="domain" description="AAA+ ATPase" evidence="4">
    <location>
        <begin position="30"/>
        <end position="333"/>
    </location>
</feature>
<dbReference type="EMBL" id="FMIB01000002">
    <property type="protein sequence ID" value="SCL59686.1"/>
    <property type="molecule type" value="Genomic_DNA"/>
</dbReference>
<dbReference type="Pfam" id="PF13191">
    <property type="entry name" value="AAA_16"/>
    <property type="match status" value="1"/>
</dbReference>
<dbReference type="Proteomes" id="UP000198605">
    <property type="component" value="Unassembled WGS sequence"/>
</dbReference>
<protein>
    <submittedName>
        <fullName evidence="5">AAA ATPase domain-containing protein</fullName>
    </submittedName>
</protein>
<evidence type="ECO:0000313" key="5">
    <source>
        <dbReference type="EMBL" id="SCL59686.1"/>
    </source>
</evidence>
<feature type="region of interest" description="Disordered" evidence="3">
    <location>
        <begin position="1287"/>
        <end position="1317"/>
    </location>
</feature>
<dbReference type="GO" id="GO:0004016">
    <property type="term" value="F:adenylate cyclase activity"/>
    <property type="evidence" value="ECO:0007669"/>
    <property type="project" value="TreeGrafter"/>
</dbReference>
<proteinExistence type="predicted"/>
<evidence type="ECO:0000259" key="4">
    <source>
        <dbReference type="SMART" id="SM00382"/>
    </source>
</evidence>
<dbReference type="AntiFam" id="ANF00142">
    <property type="entry name" value="Shadow ORF (opposite yadG)"/>
</dbReference>
<dbReference type="GO" id="GO:0005524">
    <property type="term" value="F:ATP binding"/>
    <property type="evidence" value="ECO:0007669"/>
    <property type="project" value="UniProtKB-KW"/>
</dbReference>
<dbReference type="SMART" id="SM00382">
    <property type="entry name" value="AAA"/>
    <property type="match status" value="1"/>
</dbReference>
<evidence type="ECO:0000256" key="3">
    <source>
        <dbReference type="SAM" id="MobiDB-lite"/>
    </source>
</evidence>
<dbReference type="InterPro" id="IPR041664">
    <property type="entry name" value="AAA_16"/>
</dbReference>
<evidence type="ECO:0000256" key="2">
    <source>
        <dbReference type="ARBA" id="ARBA00022840"/>
    </source>
</evidence>
<dbReference type="PANTHER" id="PTHR16305">
    <property type="entry name" value="TESTICULAR SOLUBLE ADENYLYL CYCLASE"/>
    <property type="match status" value="1"/>
</dbReference>
<feature type="compositionally biased region" description="Basic and acidic residues" evidence="3">
    <location>
        <begin position="1144"/>
        <end position="1162"/>
    </location>
</feature>
<dbReference type="GO" id="GO:0005737">
    <property type="term" value="C:cytoplasm"/>
    <property type="evidence" value="ECO:0007669"/>
    <property type="project" value="TreeGrafter"/>
</dbReference>
<keyword evidence="6" id="KW-1185">Reference proteome</keyword>
<dbReference type="STRING" id="47854.GA0070603_2864"/>
<keyword evidence="2" id="KW-0067">ATP-binding</keyword>